<evidence type="ECO:0000313" key="2">
    <source>
        <dbReference type="EMBL" id="KJJ38729.1"/>
    </source>
</evidence>
<name>A0ABR5DJ00_9FLAO</name>
<organism evidence="2 3">
    <name type="scientific">Aequorivita vladivostokensis</name>
    <dbReference type="NCBI Taxonomy" id="171194"/>
    <lineage>
        <taxon>Bacteria</taxon>
        <taxon>Pseudomonadati</taxon>
        <taxon>Bacteroidota</taxon>
        <taxon>Flavobacteriia</taxon>
        <taxon>Flavobacteriales</taxon>
        <taxon>Flavobacteriaceae</taxon>
        <taxon>Aequorivita</taxon>
    </lineage>
</organism>
<keyword evidence="3" id="KW-1185">Reference proteome</keyword>
<keyword evidence="1" id="KW-1133">Transmembrane helix</keyword>
<accession>A0ABR5DJ00</accession>
<keyword evidence="1" id="KW-0472">Membrane</keyword>
<proteinExistence type="predicted"/>
<feature type="transmembrane region" description="Helical" evidence="1">
    <location>
        <begin position="20"/>
        <end position="48"/>
    </location>
</feature>
<gene>
    <name evidence="2" type="ORF">MB09_08600</name>
</gene>
<protein>
    <recommendedName>
        <fullName evidence="4">Lipoprotein</fullName>
    </recommendedName>
</protein>
<comment type="caution">
    <text evidence="2">The sequence shown here is derived from an EMBL/GenBank/DDBJ whole genome shotgun (WGS) entry which is preliminary data.</text>
</comment>
<keyword evidence="1" id="KW-0812">Transmembrane</keyword>
<reference evidence="2 3" key="1">
    <citation type="submission" date="2014-10" db="EMBL/GenBank/DDBJ databases">
        <title>Genome sequencing of Vitellibacter vladivostokensis KMM 3516.</title>
        <authorList>
            <person name="Thevarajoo S."/>
            <person name="Selvaratnam C."/>
            <person name="Goh K.M."/>
            <person name="Chong C.S."/>
        </authorList>
    </citation>
    <scope>NUCLEOTIDE SEQUENCE [LARGE SCALE GENOMIC DNA]</scope>
    <source>
        <strain evidence="2 3">KMM 3516</strain>
    </source>
</reference>
<evidence type="ECO:0008006" key="4">
    <source>
        <dbReference type="Google" id="ProtNLM"/>
    </source>
</evidence>
<dbReference type="Proteomes" id="UP000033497">
    <property type="component" value="Unassembled WGS sequence"/>
</dbReference>
<sequence length="229" mass="26474">MKCKDTYNQRFQALKKLCPIWLITSIFVPLFIFMKFIIPLLMLVGFVFSCGNASEENQTQTPTNDASIIFGEKDRTFQPLSEPASKQAVRWGVLEDFLAEAKNANGSNYQDLRNRSELLREYADSLFSNIPDTLNTKPIHSRLMVLKTRTALLFQASHQATIDSLKVQQSLEEMNGAVNNLIVQLNEKFQKDKIDFSRKEDEDKELKQQQRYKDSIINLELQDKKNKNM</sequence>
<dbReference type="EMBL" id="JSVU01000004">
    <property type="protein sequence ID" value="KJJ38729.1"/>
    <property type="molecule type" value="Genomic_DNA"/>
</dbReference>
<evidence type="ECO:0000313" key="3">
    <source>
        <dbReference type="Proteomes" id="UP000033497"/>
    </source>
</evidence>
<evidence type="ECO:0000256" key="1">
    <source>
        <dbReference type="SAM" id="Phobius"/>
    </source>
</evidence>